<organism evidence="2 3">
    <name type="scientific">Staphylotrichum longicolle</name>
    <dbReference type="NCBI Taxonomy" id="669026"/>
    <lineage>
        <taxon>Eukaryota</taxon>
        <taxon>Fungi</taxon>
        <taxon>Dikarya</taxon>
        <taxon>Ascomycota</taxon>
        <taxon>Pezizomycotina</taxon>
        <taxon>Sordariomycetes</taxon>
        <taxon>Sordariomycetidae</taxon>
        <taxon>Sordariales</taxon>
        <taxon>Chaetomiaceae</taxon>
        <taxon>Staphylotrichum</taxon>
    </lineage>
</organism>
<evidence type="ECO:0000313" key="2">
    <source>
        <dbReference type="EMBL" id="KAG7294423.1"/>
    </source>
</evidence>
<accession>A0AAD4I6Q7</accession>
<proteinExistence type="predicted"/>
<gene>
    <name evidence="2" type="ORF">NEMBOFW57_004494</name>
</gene>
<name>A0AAD4I6Q7_9PEZI</name>
<dbReference type="EMBL" id="JAHCVI010000001">
    <property type="protein sequence ID" value="KAG7294423.1"/>
    <property type="molecule type" value="Genomic_DNA"/>
</dbReference>
<dbReference type="AlphaFoldDB" id="A0AAD4I6Q7"/>
<feature type="region of interest" description="Disordered" evidence="1">
    <location>
        <begin position="336"/>
        <end position="358"/>
    </location>
</feature>
<reference evidence="2" key="1">
    <citation type="submission" date="2023-02" db="EMBL/GenBank/DDBJ databases">
        <authorList>
            <person name="Palmer J.M."/>
        </authorList>
    </citation>
    <scope>NUCLEOTIDE SEQUENCE</scope>
    <source>
        <strain evidence="2">FW57</strain>
    </source>
</reference>
<keyword evidence="3" id="KW-1185">Reference proteome</keyword>
<evidence type="ECO:0000313" key="3">
    <source>
        <dbReference type="Proteomes" id="UP001197093"/>
    </source>
</evidence>
<comment type="caution">
    <text evidence="2">The sequence shown here is derived from an EMBL/GenBank/DDBJ whole genome shotgun (WGS) entry which is preliminary data.</text>
</comment>
<protein>
    <submittedName>
        <fullName evidence="2">Uncharacterized protein</fullName>
    </submittedName>
</protein>
<dbReference type="Proteomes" id="UP001197093">
    <property type="component" value="Unassembled WGS sequence"/>
</dbReference>
<sequence>MFGWLFACFRLLRRVLWWSFLITLPFHFLPFLNGLIEGVLVSNMVTETFLASLDNFKSNVESAQWMDWYSVPGAPGIHDLAVAPYHVVELRDPQSWWEKLGLRRFDIDINDDVAFDTYPINRFASLDALYRRVPRPGQAQRWHHFVYASPSHFHIEGLLFNDFDFRGEEQVPGYLPVTVRIIEFPLTDPDNLALLQANSPSTSCAANVGPAYYRPFSKMAQFIERLDDMCNEAEKTYAKTLEGLGLVWEFAKALSTELRKRYWGKNKGEEVLGWLEERAREKEKQDDGKPEPDNMMAHMLKAFTDSLPMDLDEIAKDNPEVQKALDNMWETVQRRPVPAGDDEEEYERQGRPVRPLKNPLQEAAWDFFEENAEDMQEILKSNPGEDELLNKLWDFVQKKEAKDGEKKA</sequence>
<evidence type="ECO:0000256" key="1">
    <source>
        <dbReference type="SAM" id="MobiDB-lite"/>
    </source>
</evidence>